<reference evidence="3 4" key="1">
    <citation type="submission" date="2018-11" db="EMBL/GenBank/DDBJ databases">
        <title>Genomic Encyclopedia of Type Strains, Phase IV (KMG-IV): sequencing the most valuable type-strain genomes for metagenomic binning, comparative biology and taxonomic classification.</title>
        <authorList>
            <person name="Goeker M."/>
        </authorList>
    </citation>
    <scope>NUCLEOTIDE SEQUENCE [LARGE SCALE GENOMIC DNA]</scope>
    <source>
        <strain evidence="3 4">DSM 22027</strain>
    </source>
</reference>
<dbReference type="GO" id="GO:0008933">
    <property type="term" value="F:peptidoglycan lytic transglycosylase activity"/>
    <property type="evidence" value="ECO:0007669"/>
    <property type="project" value="TreeGrafter"/>
</dbReference>
<dbReference type="Gene3D" id="1.10.8.350">
    <property type="entry name" value="Bacterial muramidase"/>
    <property type="match status" value="1"/>
</dbReference>
<gene>
    <name evidence="3" type="ORF">EDC27_2051</name>
</gene>
<evidence type="ECO:0000313" key="3">
    <source>
        <dbReference type="EMBL" id="ROQ92345.1"/>
    </source>
</evidence>
<feature type="domain" description="Transglycosylase SLT" evidence="2">
    <location>
        <begin position="37"/>
        <end position="262"/>
    </location>
</feature>
<dbReference type="Pfam" id="PF13406">
    <property type="entry name" value="SLT_2"/>
    <property type="match status" value="1"/>
</dbReference>
<evidence type="ECO:0000259" key="2">
    <source>
        <dbReference type="Pfam" id="PF13406"/>
    </source>
</evidence>
<keyword evidence="4" id="KW-1185">Reference proteome</keyword>
<evidence type="ECO:0000313" key="4">
    <source>
        <dbReference type="Proteomes" id="UP000276223"/>
    </source>
</evidence>
<dbReference type="SUPFAM" id="SSF53955">
    <property type="entry name" value="Lysozyme-like"/>
    <property type="match status" value="1"/>
</dbReference>
<dbReference type="EMBL" id="RJVA01000012">
    <property type="protein sequence ID" value="ROQ92345.1"/>
    <property type="molecule type" value="Genomic_DNA"/>
</dbReference>
<accession>A0A3N1UMC0</accession>
<dbReference type="PANTHER" id="PTHR30163:SF9">
    <property type="entry name" value="MEMBRANE-BOUND LYTIC MUREIN TRANSGLYCOSYLASE B"/>
    <property type="match status" value="1"/>
</dbReference>
<dbReference type="AlphaFoldDB" id="A0A3N1UMC0"/>
<dbReference type="Proteomes" id="UP000276223">
    <property type="component" value="Unassembled WGS sequence"/>
</dbReference>
<dbReference type="GO" id="GO:0009253">
    <property type="term" value="P:peptidoglycan catabolic process"/>
    <property type="evidence" value="ECO:0007669"/>
    <property type="project" value="TreeGrafter"/>
</dbReference>
<dbReference type="InterPro" id="IPR023346">
    <property type="entry name" value="Lysozyme-like_dom_sf"/>
</dbReference>
<name>A0A3N1UMC0_9BACT</name>
<dbReference type="InterPro" id="IPR031304">
    <property type="entry name" value="SLT_2"/>
</dbReference>
<protein>
    <submittedName>
        <fullName evidence="3">Membrane-bound lytic murein transglycosylase B</fullName>
    </submittedName>
</protein>
<proteinExistence type="predicted"/>
<dbReference type="RefSeq" id="WP_170161746.1">
    <property type="nucleotide sequence ID" value="NZ_RJVA01000012.1"/>
</dbReference>
<evidence type="ECO:0000256" key="1">
    <source>
        <dbReference type="SAM" id="MobiDB-lite"/>
    </source>
</evidence>
<feature type="region of interest" description="Disordered" evidence="1">
    <location>
        <begin position="297"/>
        <end position="318"/>
    </location>
</feature>
<comment type="caution">
    <text evidence="3">The sequence shown here is derived from an EMBL/GenBank/DDBJ whole genome shotgun (WGS) entry which is preliminary data.</text>
</comment>
<dbReference type="Gene3D" id="1.10.530.10">
    <property type="match status" value="1"/>
</dbReference>
<organism evidence="3 4">
    <name type="scientific">Desulfosoma caldarium</name>
    <dbReference type="NCBI Taxonomy" id="610254"/>
    <lineage>
        <taxon>Bacteria</taxon>
        <taxon>Pseudomonadati</taxon>
        <taxon>Thermodesulfobacteriota</taxon>
        <taxon>Syntrophobacteria</taxon>
        <taxon>Syntrophobacterales</taxon>
        <taxon>Syntrophobacteraceae</taxon>
        <taxon>Desulfosoma</taxon>
    </lineage>
</organism>
<dbReference type="InterPro" id="IPR043426">
    <property type="entry name" value="MltB-like"/>
</dbReference>
<sequence length="318" mass="35415">MLAPSFRSWKPACVSLVVAASVIFSGLAPRSVHAKEPLDRVRRLLEAEGCSRHALSVLFSSAESPAYGNVALSMKIRETALNYEAFLDPSSLAKAEQFWRLHDETLHRIGAAYEVDPSIIVAILLVESALGERTGNHPVATTLATFALMLDPDERERVWGMLSAQDRARWARDRFHARLERRASWALNELRALVTLIDRGMPEAAQWRGSYMAAVGWPQFLPSSLLHYGADGDGDGTVDLNRPEDAFASIAKYLKSHGWRNDAVPEQQEKVVLKYNNSRPYARTVLEAARRLRDLRIAEHKKTSTSTPAQALFPDPSS</sequence>
<dbReference type="CDD" id="cd13399">
    <property type="entry name" value="Slt35-like"/>
    <property type="match status" value="1"/>
</dbReference>
<dbReference type="PANTHER" id="PTHR30163">
    <property type="entry name" value="MEMBRANE-BOUND LYTIC MUREIN TRANSGLYCOSYLASE B"/>
    <property type="match status" value="1"/>
</dbReference>